<sequence>MAAAASGSWSMQAGVAAALLFAMGLWAGHLLQPGSGAGGPPPPRLVGDSADRFHQAPCPPPRQPGTQRRNLVFAAVGDGWSADKWSYTEQSSWDLVAVYYGNRTDWDCPKCMLALTMADSMKWQMVWRLMTSKDPRWEGIWGKLRRSYDFVLVTDDDLIMDSCTIDILFQTMRRHKLLVAQPSNCRGKDSDNPYAVHWQLPGLEMHYVNIVEVTAPALSMKFLDTEMRPYLQRSYSGWALPFCFWAATRFSHQRMGAVDAACMIHPARQDVGRKMIVSERIRRGLVKPGSIYARFGELTPFKTPKAEQLSVWAECGFTADRAPIRTPLMFDSVLAEPQAAAAEAGTALWGAGAAEQRQRQRPWLSLLGVWLAVAAAV</sequence>
<reference evidence="3 4" key="1">
    <citation type="journal article" date="2018" name="Plant J.">
        <title>Genome sequences of Chlorella sorokiniana UTEX 1602 and Micractinium conductrix SAG 241.80: implications to maltose excretion by a green alga.</title>
        <authorList>
            <person name="Arriola M.B."/>
            <person name="Velmurugan N."/>
            <person name="Zhang Y."/>
            <person name="Plunkett M.H."/>
            <person name="Hondzo H."/>
            <person name="Barney B.M."/>
        </authorList>
    </citation>
    <scope>NUCLEOTIDE SEQUENCE [LARGE SCALE GENOMIC DNA]</scope>
    <source>
        <strain evidence="3 4">SAG 241.80</strain>
    </source>
</reference>
<feature type="region of interest" description="Disordered" evidence="1">
    <location>
        <begin position="36"/>
        <end position="67"/>
    </location>
</feature>
<evidence type="ECO:0000256" key="2">
    <source>
        <dbReference type="SAM" id="SignalP"/>
    </source>
</evidence>
<dbReference type="GO" id="GO:0008483">
    <property type="term" value="F:transaminase activity"/>
    <property type="evidence" value="ECO:0007669"/>
    <property type="project" value="UniProtKB-KW"/>
</dbReference>
<accession>A0A2P6V2S8</accession>
<keyword evidence="4" id="KW-1185">Reference proteome</keyword>
<feature type="chain" id="PRO_5015171988" evidence="2">
    <location>
        <begin position="28"/>
        <end position="377"/>
    </location>
</feature>
<dbReference type="AlphaFoldDB" id="A0A2P6V2S8"/>
<comment type="caution">
    <text evidence="3">The sequence shown here is derived from an EMBL/GenBank/DDBJ whole genome shotgun (WGS) entry which is preliminary data.</text>
</comment>
<keyword evidence="3" id="KW-0032">Aminotransferase</keyword>
<keyword evidence="2" id="KW-0732">Signal</keyword>
<evidence type="ECO:0000313" key="4">
    <source>
        <dbReference type="Proteomes" id="UP000239649"/>
    </source>
</evidence>
<name>A0A2P6V2S8_9CHLO</name>
<evidence type="ECO:0000313" key="3">
    <source>
        <dbReference type="EMBL" id="PSC68400.1"/>
    </source>
</evidence>
<dbReference type="EMBL" id="LHPF02000038">
    <property type="protein sequence ID" value="PSC68400.1"/>
    <property type="molecule type" value="Genomic_DNA"/>
</dbReference>
<dbReference type="OrthoDB" id="514977at2759"/>
<keyword evidence="3" id="KW-0808">Transferase</keyword>
<protein>
    <submittedName>
        <fullName evidence="3">Adenosylmethionine-8-amino-7-oxononanoate aminotransferase</fullName>
    </submittedName>
</protein>
<gene>
    <name evidence="3" type="ORF">C2E20_8009</name>
</gene>
<organism evidence="3 4">
    <name type="scientific">Micractinium conductrix</name>
    <dbReference type="NCBI Taxonomy" id="554055"/>
    <lineage>
        <taxon>Eukaryota</taxon>
        <taxon>Viridiplantae</taxon>
        <taxon>Chlorophyta</taxon>
        <taxon>core chlorophytes</taxon>
        <taxon>Trebouxiophyceae</taxon>
        <taxon>Chlorellales</taxon>
        <taxon>Chlorellaceae</taxon>
        <taxon>Chlorella clade</taxon>
        <taxon>Micractinium</taxon>
    </lineage>
</organism>
<evidence type="ECO:0000256" key="1">
    <source>
        <dbReference type="SAM" id="MobiDB-lite"/>
    </source>
</evidence>
<proteinExistence type="predicted"/>
<feature type="signal peptide" evidence="2">
    <location>
        <begin position="1"/>
        <end position="27"/>
    </location>
</feature>
<dbReference type="Proteomes" id="UP000239649">
    <property type="component" value="Unassembled WGS sequence"/>
</dbReference>
<dbReference type="STRING" id="554055.A0A2P6V2S8"/>